<dbReference type="InterPro" id="IPR006070">
    <property type="entry name" value="Sua5-like_dom"/>
</dbReference>
<evidence type="ECO:0000313" key="12">
    <source>
        <dbReference type="Proteomes" id="UP000290244"/>
    </source>
</evidence>
<evidence type="ECO:0000259" key="10">
    <source>
        <dbReference type="PROSITE" id="PS51163"/>
    </source>
</evidence>
<dbReference type="GO" id="GO:0002949">
    <property type="term" value="P:tRNA threonylcarbamoyladenosine modification"/>
    <property type="evidence" value="ECO:0007669"/>
    <property type="project" value="UniProtKB-UniRule"/>
</dbReference>
<dbReference type="FunFam" id="3.90.870.10:FF:000004">
    <property type="entry name" value="Threonylcarbamoyl-AMP synthase"/>
    <property type="match status" value="1"/>
</dbReference>
<evidence type="ECO:0000256" key="1">
    <source>
        <dbReference type="ARBA" id="ARBA00004496"/>
    </source>
</evidence>
<dbReference type="InterPro" id="IPR050156">
    <property type="entry name" value="TC-AMP_synthase_SUA5"/>
</dbReference>
<dbReference type="GO" id="GO:0005524">
    <property type="term" value="F:ATP binding"/>
    <property type="evidence" value="ECO:0007669"/>
    <property type="project" value="UniProtKB-UniRule"/>
</dbReference>
<dbReference type="NCBIfam" id="TIGR00057">
    <property type="entry name" value="L-threonylcarbamoyladenylate synthase"/>
    <property type="match status" value="1"/>
</dbReference>
<dbReference type="GO" id="GO:0005737">
    <property type="term" value="C:cytoplasm"/>
    <property type="evidence" value="ECO:0007669"/>
    <property type="project" value="UniProtKB-SubCell"/>
</dbReference>
<evidence type="ECO:0000256" key="4">
    <source>
        <dbReference type="ARBA" id="ARBA00022694"/>
    </source>
</evidence>
<dbReference type="PANTHER" id="PTHR17490:SF18">
    <property type="entry name" value="THREONYLCARBAMOYL-AMP SYNTHASE"/>
    <property type="match status" value="1"/>
</dbReference>
<dbReference type="PROSITE" id="PS51163">
    <property type="entry name" value="YRDC"/>
    <property type="match status" value="1"/>
</dbReference>
<keyword evidence="6 9" id="KW-0547">Nucleotide-binding</keyword>
<keyword evidence="7 9" id="KW-0067">ATP-binding</keyword>
<comment type="subcellular location">
    <subcellularLocation>
        <location evidence="1 9">Cytoplasm</location>
    </subcellularLocation>
</comment>
<dbReference type="KEGG" id="lsd:EMK97_11410"/>
<gene>
    <name evidence="9" type="primary">tsaC</name>
    <name evidence="11" type="ORF">EMK97_11410</name>
</gene>
<comment type="similarity">
    <text evidence="9">Belongs to the SUA5 family. TsaC subfamily.</text>
</comment>
<keyword evidence="4 9" id="KW-0819">tRNA processing</keyword>
<dbReference type="Gene3D" id="3.90.870.10">
    <property type="entry name" value="DHBP synthase"/>
    <property type="match status" value="1"/>
</dbReference>
<protein>
    <recommendedName>
        <fullName evidence="9">Threonylcarbamoyl-AMP synthase</fullName>
        <shortName evidence="9">TC-AMP synthase</shortName>
        <ecNumber evidence="9">2.7.7.87</ecNumber>
    </recommendedName>
    <alternativeName>
        <fullName evidence="9">L-threonylcarbamoyladenylate synthase</fullName>
    </alternativeName>
    <alternativeName>
        <fullName evidence="9">t(6)A37 threonylcarbamoyladenosine biosynthesis protein TsaC</fullName>
    </alternativeName>
    <alternativeName>
        <fullName evidence="9">tRNA threonylcarbamoyladenosine biosynthesis protein TsaC</fullName>
    </alternativeName>
</protein>
<evidence type="ECO:0000313" key="11">
    <source>
        <dbReference type="EMBL" id="QBG36273.1"/>
    </source>
</evidence>
<sequence>MSKATVVESFKAGGVIAYPTEAVFGLGCDPDNQDAVEKLLAIKQRPKAKGLILLAADFSQLQPYIDEDKIPAEKLSEILSRWPNGITQVLPKSALTADWLSGQFDTIAVRVTDHPDIVALCEQTQKPIVSTSANLTGKAPAKTWQEVEQDQALFSQIDFLVKGSTLGFTQPSTIIDALTGEKFRA</sequence>
<dbReference type="GO" id="GO:0061710">
    <property type="term" value="F:L-threonylcarbamoyladenylate synthase"/>
    <property type="evidence" value="ECO:0007669"/>
    <property type="project" value="UniProtKB-EC"/>
</dbReference>
<dbReference type="AlphaFoldDB" id="A0A4P6P4B9"/>
<dbReference type="HAMAP" id="MF_01852">
    <property type="entry name" value="TsaC"/>
    <property type="match status" value="1"/>
</dbReference>
<dbReference type="GO" id="GO:0003725">
    <property type="term" value="F:double-stranded RNA binding"/>
    <property type="evidence" value="ECO:0007669"/>
    <property type="project" value="InterPro"/>
</dbReference>
<evidence type="ECO:0000256" key="8">
    <source>
        <dbReference type="ARBA" id="ARBA00048366"/>
    </source>
</evidence>
<keyword evidence="3 9" id="KW-0808">Transferase</keyword>
<dbReference type="GO" id="GO:0000049">
    <property type="term" value="F:tRNA binding"/>
    <property type="evidence" value="ECO:0007669"/>
    <property type="project" value="TreeGrafter"/>
</dbReference>
<keyword evidence="12" id="KW-1185">Reference proteome</keyword>
<comment type="catalytic activity">
    <reaction evidence="8 9">
        <text>L-threonine + hydrogencarbonate + ATP = L-threonylcarbamoyladenylate + diphosphate + H2O</text>
        <dbReference type="Rhea" id="RHEA:36407"/>
        <dbReference type="ChEBI" id="CHEBI:15377"/>
        <dbReference type="ChEBI" id="CHEBI:17544"/>
        <dbReference type="ChEBI" id="CHEBI:30616"/>
        <dbReference type="ChEBI" id="CHEBI:33019"/>
        <dbReference type="ChEBI" id="CHEBI:57926"/>
        <dbReference type="ChEBI" id="CHEBI:73682"/>
        <dbReference type="EC" id="2.7.7.87"/>
    </reaction>
</comment>
<evidence type="ECO:0000256" key="7">
    <source>
        <dbReference type="ARBA" id="ARBA00022840"/>
    </source>
</evidence>
<evidence type="ECO:0000256" key="2">
    <source>
        <dbReference type="ARBA" id="ARBA00022490"/>
    </source>
</evidence>
<keyword evidence="5 9" id="KW-0548">Nucleotidyltransferase</keyword>
<organism evidence="11 12">
    <name type="scientific">Litorilituus sediminis</name>
    <dbReference type="NCBI Taxonomy" id="718192"/>
    <lineage>
        <taxon>Bacteria</taxon>
        <taxon>Pseudomonadati</taxon>
        <taxon>Pseudomonadota</taxon>
        <taxon>Gammaproteobacteria</taxon>
        <taxon>Alteromonadales</taxon>
        <taxon>Colwelliaceae</taxon>
        <taxon>Litorilituus</taxon>
    </lineage>
</organism>
<dbReference type="InterPro" id="IPR017945">
    <property type="entry name" value="DHBP_synth_RibB-like_a/b_dom"/>
</dbReference>
<comment type="function">
    <text evidence="9">Required for the formation of a threonylcarbamoyl group on adenosine at position 37 (t(6)A37) in tRNAs that read codons beginning with adenine. Catalyzes the conversion of L-threonine, HCO(3)(-)/CO(2) and ATP to give threonylcarbamoyl-AMP (TC-AMP) as the acyladenylate intermediate, with the release of diphosphate.</text>
</comment>
<dbReference type="InterPro" id="IPR023535">
    <property type="entry name" value="TC-AMP_synthase"/>
</dbReference>
<dbReference type="PANTHER" id="PTHR17490">
    <property type="entry name" value="SUA5"/>
    <property type="match status" value="1"/>
</dbReference>
<dbReference type="GO" id="GO:0006450">
    <property type="term" value="P:regulation of translational fidelity"/>
    <property type="evidence" value="ECO:0007669"/>
    <property type="project" value="TreeGrafter"/>
</dbReference>
<evidence type="ECO:0000256" key="5">
    <source>
        <dbReference type="ARBA" id="ARBA00022695"/>
    </source>
</evidence>
<name>A0A4P6P4B9_9GAMM</name>
<proteinExistence type="inferred from homology"/>
<keyword evidence="2 9" id="KW-0963">Cytoplasm</keyword>
<dbReference type="Proteomes" id="UP000290244">
    <property type="component" value="Chromosome"/>
</dbReference>
<reference evidence="11 12" key="1">
    <citation type="submission" date="2018-12" db="EMBL/GenBank/DDBJ databases">
        <title>Complete genome of Litorilituus sediminis.</title>
        <authorList>
            <person name="Liu A."/>
            <person name="Rong J."/>
        </authorList>
    </citation>
    <scope>NUCLEOTIDE SEQUENCE [LARGE SCALE GENOMIC DNA]</scope>
    <source>
        <strain evidence="11 12">JCM 17549</strain>
    </source>
</reference>
<accession>A0A4P6P4B9</accession>
<evidence type="ECO:0000256" key="6">
    <source>
        <dbReference type="ARBA" id="ARBA00022741"/>
    </source>
</evidence>
<dbReference type="EMBL" id="CP034759">
    <property type="protein sequence ID" value="QBG36273.1"/>
    <property type="molecule type" value="Genomic_DNA"/>
</dbReference>
<dbReference type="RefSeq" id="WP_130602268.1">
    <property type="nucleotide sequence ID" value="NZ_CP034759.1"/>
</dbReference>
<dbReference type="OrthoDB" id="9814580at2"/>
<evidence type="ECO:0000256" key="3">
    <source>
        <dbReference type="ARBA" id="ARBA00022679"/>
    </source>
</evidence>
<feature type="domain" description="YrdC-like" evidence="10">
    <location>
        <begin position="1"/>
        <end position="185"/>
    </location>
</feature>
<dbReference type="EC" id="2.7.7.87" evidence="9"/>
<evidence type="ECO:0000256" key="9">
    <source>
        <dbReference type="HAMAP-Rule" id="MF_01852"/>
    </source>
</evidence>
<dbReference type="Pfam" id="PF01300">
    <property type="entry name" value="Sua5_yciO_yrdC"/>
    <property type="match status" value="1"/>
</dbReference>
<dbReference type="SUPFAM" id="SSF55821">
    <property type="entry name" value="YrdC/RibB"/>
    <property type="match status" value="1"/>
</dbReference>